<dbReference type="Pfam" id="PF11912">
    <property type="entry name" value="CfaA_B_C"/>
    <property type="match status" value="1"/>
</dbReference>
<dbReference type="eggNOG" id="ENOG502RIKE">
    <property type="taxonomic scope" value="Eukaryota"/>
</dbReference>
<evidence type="ECO:0000313" key="3">
    <source>
        <dbReference type="Proteomes" id="UP000001064"/>
    </source>
</evidence>
<dbReference type="EMBL" id="GL870967">
    <property type="protein sequence ID" value="EGC38899.1"/>
    <property type="molecule type" value="Genomic_DNA"/>
</dbReference>
<name>F0ZAW6_DICPU</name>
<dbReference type="PANTHER" id="PTHR33714:SF6">
    <property type="entry name" value="TRANSMEMBRANE PROTEIN"/>
    <property type="match status" value="1"/>
</dbReference>
<keyword evidence="3" id="KW-1185">Reference proteome</keyword>
<sequence length="204" mass="22200">MKLLVILIILFVATGFSSSLSSSSSSSSSSKYIYSETYQSTDTTCTNSVVSSEFALDGSCQYGALSRCINGNQAVEISYYSEMDCTGQSIDKVSIPVNSCTDGFPGKLYCVDEVNIPTSNALLTILSETCDWKETLESIQIRTMNTCFELNNQMYYFTCNATNFVQEVYPSGSSCSGSPVSQTSLFIQQCNDVMTGNNITNICI</sequence>
<dbReference type="InterPro" id="IPR021837">
    <property type="entry name" value="CfaA/B/C"/>
</dbReference>
<gene>
    <name evidence="2" type="ORF">DICPUDRAFT_148350</name>
</gene>
<keyword evidence="1" id="KW-0732">Signal</keyword>
<evidence type="ECO:0000256" key="1">
    <source>
        <dbReference type="SAM" id="SignalP"/>
    </source>
</evidence>
<dbReference type="Proteomes" id="UP000001064">
    <property type="component" value="Unassembled WGS sequence"/>
</dbReference>
<dbReference type="InParanoid" id="F0ZAW6"/>
<dbReference type="GeneID" id="10506381"/>
<dbReference type="OrthoDB" id="24044at2759"/>
<protein>
    <submittedName>
        <fullName evidence="2">Uncharacterized protein</fullName>
    </submittedName>
</protein>
<accession>F0ZAW6</accession>
<dbReference type="RefSeq" id="XP_003284579.1">
    <property type="nucleotide sequence ID" value="XM_003284531.1"/>
</dbReference>
<dbReference type="VEuPathDB" id="AmoebaDB:DICPUDRAFT_148350"/>
<reference evidence="3" key="1">
    <citation type="journal article" date="2011" name="Genome Biol.">
        <title>Comparative genomics of the social amoebae Dictyostelium discoideum and Dictyostelium purpureum.</title>
        <authorList>
            <consortium name="US DOE Joint Genome Institute (JGI-PGF)"/>
            <person name="Sucgang R."/>
            <person name="Kuo A."/>
            <person name="Tian X."/>
            <person name="Salerno W."/>
            <person name="Parikh A."/>
            <person name="Feasley C.L."/>
            <person name="Dalin E."/>
            <person name="Tu H."/>
            <person name="Huang E."/>
            <person name="Barry K."/>
            <person name="Lindquist E."/>
            <person name="Shapiro H."/>
            <person name="Bruce D."/>
            <person name="Schmutz J."/>
            <person name="Salamov A."/>
            <person name="Fey P."/>
            <person name="Gaudet P."/>
            <person name="Anjard C."/>
            <person name="Babu M.M."/>
            <person name="Basu S."/>
            <person name="Bushmanova Y."/>
            <person name="van der Wel H."/>
            <person name="Katoh-Kurasawa M."/>
            <person name="Dinh C."/>
            <person name="Coutinho P.M."/>
            <person name="Saito T."/>
            <person name="Elias M."/>
            <person name="Schaap P."/>
            <person name="Kay R.R."/>
            <person name="Henrissat B."/>
            <person name="Eichinger L."/>
            <person name="Rivero F."/>
            <person name="Putnam N.H."/>
            <person name="West C.M."/>
            <person name="Loomis W.F."/>
            <person name="Chisholm R.L."/>
            <person name="Shaulsky G."/>
            <person name="Strassmann J.E."/>
            <person name="Queller D.C."/>
            <person name="Kuspa A."/>
            <person name="Grigoriev I.V."/>
        </authorList>
    </citation>
    <scope>NUCLEOTIDE SEQUENCE [LARGE SCALE GENOMIC DNA]</scope>
    <source>
        <strain evidence="3">QSDP1</strain>
    </source>
</reference>
<dbReference type="AlphaFoldDB" id="F0ZAW6"/>
<dbReference type="OMA" id="TIISESC"/>
<dbReference type="KEGG" id="dpp:DICPUDRAFT_148350"/>
<dbReference type="PANTHER" id="PTHR33714">
    <property type="entry name" value="COUNTING FACTOR-ASSOCIATED PROTEIN A-RELATED"/>
    <property type="match status" value="1"/>
</dbReference>
<proteinExistence type="predicted"/>
<feature type="chain" id="PRO_5003263471" evidence="1">
    <location>
        <begin position="20"/>
        <end position="204"/>
    </location>
</feature>
<organism evidence="2 3">
    <name type="scientific">Dictyostelium purpureum</name>
    <name type="common">Slime mold</name>
    <dbReference type="NCBI Taxonomy" id="5786"/>
    <lineage>
        <taxon>Eukaryota</taxon>
        <taxon>Amoebozoa</taxon>
        <taxon>Evosea</taxon>
        <taxon>Eumycetozoa</taxon>
        <taxon>Dictyostelia</taxon>
        <taxon>Dictyosteliales</taxon>
        <taxon>Dictyosteliaceae</taxon>
        <taxon>Dictyostelium</taxon>
    </lineage>
</organism>
<evidence type="ECO:0000313" key="2">
    <source>
        <dbReference type="EMBL" id="EGC38899.1"/>
    </source>
</evidence>
<dbReference type="FunCoup" id="F0ZAW6">
    <property type="interactions" value="740"/>
</dbReference>
<feature type="signal peptide" evidence="1">
    <location>
        <begin position="1"/>
        <end position="19"/>
    </location>
</feature>